<feature type="compositionally biased region" description="Pro residues" evidence="3">
    <location>
        <begin position="796"/>
        <end position="837"/>
    </location>
</feature>
<dbReference type="Pfam" id="PF13815">
    <property type="entry name" value="Dzip-like_N"/>
    <property type="match status" value="1"/>
</dbReference>
<feature type="region of interest" description="Disordered" evidence="3">
    <location>
        <begin position="626"/>
        <end position="958"/>
    </location>
</feature>
<comment type="caution">
    <text evidence="5">The sequence shown here is derived from an EMBL/GenBank/DDBJ whole genome shotgun (WGS) entry which is preliminary data.</text>
</comment>
<feature type="compositionally biased region" description="Basic and acidic residues" evidence="3">
    <location>
        <begin position="154"/>
        <end position="169"/>
    </location>
</feature>
<accession>A0ABP0JSA9</accession>
<evidence type="ECO:0000256" key="1">
    <source>
        <dbReference type="PROSITE-ProRule" id="PRU00042"/>
    </source>
</evidence>
<keyword evidence="1" id="KW-0479">Metal-binding</keyword>
<feature type="compositionally biased region" description="Polar residues" evidence="3">
    <location>
        <begin position="919"/>
        <end position="931"/>
    </location>
</feature>
<feature type="region of interest" description="Disordered" evidence="3">
    <location>
        <begin position="529"/>
        <end position="598"/>
    </location>
</feature>
<feature type="region of interest" description="Disordered" evidence="3">
    <location>
        <begin position="151"/>
        <end position="175"/>
    </location>
</feature>
<feature type="compositionally biased region" description="Polar residues" evidence="3">
    <location>
        <begin position="941"/>
        <end position="950"/>
    </location>
</feature>
<feature type="region of interest" description="Disordered" evidence="3">
    <location>
        <begin position="292"/>
        <end position="315"/>
    </location>
</feature>
<feature type="compositionally biased region" description="Basic and acidic residues" evidence="3">
    <location>
        <begin position="588"/>
        <end position="598"/>
    </location>
</feature>
<feature type="compositionally biased region" description="Pro residues" evidence="3">
    <location>
        <begin position="730"/>
        <end position="747"/>
    </location>
</feature>
<dbReference type="PROSITE" id="PS50157">
    <property type="entry name" value="ZINC_FINGER_C2H2_2"/>
    <property type="match status" value="1"/>
</dbReference>
<feature type="coiled-coil region" evidence="2">
    <location>
        <begin position="371"/>
        <end position="398"/>
    </location>
</feature>
<feature type="compositionally biased region" description="Pro residues" evidence="3">
    <location>
        <begin position="881"/>
        <end position="905"/>
    </location>
</feature>
<proteinExistence type="predicted"/>
<feature type="compositionally biased region" description="Pro residues" evidence="3">
    <location>
        <begin position="418"/>
        <end position="430"/>
    </location>
</feature>
<dbReference type="EMBL" id="CAXAMN010006224">
    <property type="protein sequence ID" value="CAK9016914.1"/>
    <property type="molecule type" value="Genomic_DNA"/>
</dbReference>
<feature type="compositionally biased region" description="Low complexity" evidence="3">
    <location>
        <begin position="643"/>
        <end position="654"/>
    </location>
</feature>
<evidence type="ECO:0000256" key="2">
    <source>
        <dbReference type="SAM" id="Coils"/>
    </source>
</evidence>
<reference evidence="5 6" key="1">
    <citation type="submission" date="2024-02" db="EMBL/GenBank/DDBJ databases">
        <authorList>
            <person name="Chen Y."/>
            <person name="Shah S."/>
            <person name="Dougan E. K."/>
            <person name="Thang M."/>
            <person name="Chan C."/>
        </authorList>
    </citation>
    <scope>NUCLEOTIDE SEQUENCE [LARGE SCALE GENOMIC DNA]</scope>
</reference>
<keyword evidence="1" id="KW-0863">Zinc-finger</keyword>
<feature type="compositionally biased region" description="Basic and acidic residues" evidence="3">
    <location>
        <begin position="852"/>
        <end position="861"/>
    </location>
</feature>
<feature type="compositionally biased region" description="Low complexity" evidence="3">
    <location>
        <begin position="760"/>
        <end position="795"/>
    </location>
</feature>
<feature type="region of interest" description="Disordered" evidence="3">
    <location>
        <begin position="208"/>
        <end position="236"/>
    </location>
</feature>
<keyword evidence="2" id="KW-0175">Coiled coil</keyword>
<protein>
    <recommendedName>
        <fullName evidence="4">C2H2-type domain-containing protein</fullName>
    </recommendedName>
</protein>
<dbReference type="Gene3D" id="3.30.160.60">
    <property type="entry name" value="Classic Zinc Finger"/>
    <property type="match status" value="1"/>
</dbReference>
<gene>
    <name evidence="5" type="ORF">CCMP2556_LOCUS12674</name>
</gene>
<feature type="region of interest" description="Disordered" evidence="3">
    <location>
        <begin position="401"/>
        <end position="506"/>
    </location>
</feature>
<evidence type="ECO:0000256" key="3">
    <source>
        <dbReference type="SAM" id="MobiDB-lite"/>
    </source>
</evidence>
<dbReference type="InterPro" id="IPR032714">
    <property type="entry name" value="DZIP1_N"/>
</dbReference>
<dbReference type="Proteomes" id="UP001642484">
    <property type="component" value="Unassembled WGS sequence"/>
</dbReference>
<feature type="domain" description="C2H2-type" evidence="4">
    <location>
        <begin position="180"/>
        <end position="208"/>
    </location>
</feature>
<evidence type="ECO:0000313" key="5">
    <source>
        <dbReference type="EMBL" id="CAK9016914.1"/>
    </source>
</evidence>
<organism evidence="5 6">
    <name type="scientific">Durusdinium trenchii</name>
    <dbReference type="NCBI Taxonomy" id="1381693"/>
    <lineage>
        <taxon>Eukaryota</taxon>
        <taxon>Sar</taxon>
        <taxon>Alveolata</taxon>
        <taxon>Dinophyceae</taxon>
        <taxon>Suessiales</taxon>
        <taxon>Symbiodiniaceae</taxon>
        <taxon>Durusdinium</taxon>
    </lineage>
</organism>
<dbReference type="InterPro" id="IPR013087">
    <property type="entry name" value="Znf_C2H2_type"/>
</dbReference>
<evidence type="ECO:0000313" key="6">
    <source>
        <dbReference type="Proteomes" id="UP001642484"/>
    </source>
</evidence>
<keyword evidence="1" id="KW-0862">Zinc</keyword>
<feature type="compositionally biased region" description="Polar residues" evidence="3">
    <location>
        <begin position="862"/>
        <end position="872"/>
    </location>
</feature>
<feature type="compositionally biased region" description="Low complexity" evidence="3">
    <location>
        <begin position="431"/>
        <end position="446"/>
    </location>
</feature>
<dbReference type="PROSITE" id="PS00028">
    <property type="entry name" value="ZINC_FINGER_C2H2_1"/>
    <property type="match status" value="1"/>
</dbReference>
<evidence type="ECO:0000259" key="4">
    <source>
        <dbReference type="PROSITE" id="PS50157"/>
    </source>
</evidence>
<keyword evidence="6" id="KW-1185">Reference proteome</keyword>
<feature type="compositionally biased region" description="Pro residues" evidence="3">
    <location>
        <begin position="655"/>
        <end position="666"/>
    </location>
</feature>
<sequence length="1034" mass="111148">MYAMGLDATAYPHGPHGGLSWPSAMRSTFTAADDLLRGSEGRAPPLPHQYAPPGKFIFRPRTSRVNWRLLHSLDLDRVIREGDVDMIQAHMENITFARFSREDLEVTSDECIIKVVQLSQLCMEFLMATCSASQHLIQGLTERVRVQAAQLKVADTRRRSERPSRRPPPERAPMPQVFVRKCPHCPKRFQTEQYLYEHMSRRHIADVFEPPPLSNTRLQEKPPEPEPVLSPGRAGLDSSEISEAVKMVVKDATMDLHGSMQQQEGALKSQQRMFEVELQKMQEKMDNMRQDMGKLQTSPPEVIVSPRDEGPSVDLSGLEKHMEKSMMTLRNDLDDRMSKMFDENRQQLNELAKAAASKPPEKDSDDAREFAGAVERQIQQLRQQLSDVQKQLAEEVKAVVATSKETPDKPVAEQAPVAPTPAPQPQPAQPAVPVTPEAPPVQTEPLAPKEPKAPPKAPVQVEDAEEETPPPRFQPPQPIEIDEEPQVPAELGFDWSKVPGPASPSFQKAWKEGIAKCSTDTEKLLFMISMTGERTRPRKPKDGLRELDVTWGGQLSPKDAKRAQEPRLPEPKEEAKDVKVEQPVPKANDPKKPAEKRETILTRRAFASGFTGFLQRCRPDLLEAPESVGQVSQPKSLSALVEAATASQALSTLSPPLPPPQGPPQSGPAASSVAFAPEAKKLLEPKAMPPDPVTQVLQPKTFAATSLPLGAIPPKATPAPAVPAVSAVPPAKPPMASPPPATPPATPLTPAAPASPPAPLKAAALAKSPELASPLSTPQSLSPTPLPSLSSTPLKMAPPAPPPAPSVPPPKAPKAPLGAPPGAPPGVPGAPVMPPTPEKLERPVAKPLEPVPEAREDRTESLETIQRISSLKSSEDMRPFAAPPAPKVGLPVGPPGGPAPGPPKPAVEKPTVPLGGPGSSSKESAGPSQSPREAPGDVSVKSMSDATPANATGGWLQGGAGATGASPLIRASAWTTLGKVQAGMAMLSQVQIWLWRNLIEGVRIAKECIFRCIIQNAKRGSCRYALLAFAPSQM</sequence>
<feature type="compositionally biased region" description="Basic and acidic residues" evidence="3">
    <location>
        <begin position="558"/>
        <end position="580"/>
    </location>
</feature>
<name>A0ABP0JSA9_9DINO</name>